<comment type="catalytic activity">
    <reaction evidence="1 7">
        <text>dTDP-alpha-D-glucose = dTDP-4-dehydro-6-deoxy-alpha-D-glucose + H2O</text>
        <dbReference type="Rhea" id="RHEA:17221"/>
        <dbReference type="ChEBI" id="CHEBI:15377"/>
        <dbReference type="ChEBI" id="CHEBI:57477"/>
        <dbReference type="ChEBI" id="CHEBI:57649"/>
        <dbReference type="EC" id="4.2.1.46"/>
    </reaction>
</comment>
<accession>A0ABU6CRU5</accession>
<comment type="cofactor">
    <cofactor evidence="2 7">
        <name>NAD(+)</name>
        <dbReference type="ChEBI" id="CHEBI:57540"/>
    </cofactor>
</comment>
<evidence type="ECO:0000256" key="6">
    <source>
        <dbReference type="ARBA" id="ARBA00023239"/>
    </source>
</evidence>
<dbReference type="PANTHER" id="PTHR43000">
    <property type="entry name" value="DTDP-D-GLUCOSE 4,6-DEHYDRATASE-RELATED"/>
    <property type="match status" value="1"/>
</dbReference>
<evidence type="ECO:0000256" key="5">
    <source>
        <dbReference type="ARBA" id="ARBA00023027"/>
    </source>
</evidence>
<dbReference type="Gene3D" id="3.40.50.720">
    <property type="entry name" value="NAD(P)-binding Rossmann-like Domain"/>
    <property type="match status" value="1"/>
</dbReference>
<evidence type="ECO:0000313" key="9">
    <source>
        <dbReference type="EMBL" id="MEB4589556.1"/>
    </source>
</evidence>
<dbReference type="RefSeq" id="WP_324692747.1">
    <property type="nucleotide sequence ID" value="NZ_JAYMYJ010000012.1"/>
</dbReference>
<evidence type="ECO:0000256" key="4">
    <source>
        <dbReference type="ARBA" id="ARBA00011990"/>
    </source>
</evidence>
<evidence type="ECO:0000256" key="2">
    <source>
        <dbReference type="ARBA" id="ARBA00001911"/>
    </source>
</evidence>
<organism evidence="9 10">
    <name type="scientific">Candidatus Thiothrix phosphatis</name>
    <dbReference type="NCBI Taxonomy" id="3112415"/>
    <lineage>
        <taxon>Bacteria</taxon>
        <taxon>Pseudomonadati</taxon>
        <taxon>Pseudomonadota</taxon>
        <taxon>Gammaproteobacteria</taxon>
        <taxon>Thiotrichales</taxon>
        <taxon>Thiotrichaceae</taxon>
        <taxon>Thiothrix</taxon>
    </lineage>
</organism>
<keyword evidence="10" id="KW-1185">Reference proteome</keyword>
<evidence type="ECO:0000256" key="7">
    <source>
        <dbReference type="RuleBase" id="RU004473"/>
    </source>
</evidence>
<sequence length="355" mass="39777">MTTHHQPHNLLVTGGAGFIGTNFVHYWLQQYPDNRLVVLDALTYAGRHENLQPLEGQANFRFVHGDILDQALVETLLREENIDTIVHFAAESHVDRSIYGPDAFLKTNIDGTHSLLKAAKKVWLEEKPGFAHRFHHVSTDEVYGTLSPTDPAFTETTPYAPNSPYAASKASSDHIVRAYQHTYGLQTTTSNCSNNYGPYQYPEKLIPLAISNLLQGKPVPIYGDGQQVRDWLYVDDHNRGIDLIIRTGRTGETYNIGGNNEQANLSLIHELCALLDACFPDSPHAPHQQHITYVADRPGHDRRYAIDNRKICRELGYEPAETFQSGLAKTLDWYLAHPAFWQGGVKLFGVHGGKA</sequence>
<comment type="caution">
    <text evidence="9">The sequence shown here is derived from an EMBL/GenBank/DDBJ whole genome shotgun (WGS) entry which is preliminary data.</text>
</comment>
<dbReference type="CDD" id="cd05246">
    <property type="entry name" value="dTDP_GD_SDR_e"/>
    <property type="match status" value="1"/>
</dbReference>
<dbReference type="InterPro" id="IPR016040">
    <property type="entry name" value="NAD(P)-bd_dom"/>
</dbReference>
<dbReference type="InterPro" id="IPR036291">
    <property type="entry name" value="NAD(P)-bd_dom_sf"/>
</dbReference>
<dbReference type="EC" id="4.2.1.46" evidence="4 7"/>
<dbReference type="Pfam" id="PF16363">
    <property type="entry name" value="GDP_Man_Dehyd"/>
    <property type="match status" value="1"/>
</dbReference>
<keyword evidence="5" id="KW-0520">NAD</keyword>
<name>A0ABU6CRU5_9GAMM</name>
<dbReference type="SUPFAM" id="SSF51735">
    <property type="entry name" value="NAD(P)-binding Rossmann-fold domains"/>
    <property type="match status" value="1"/>
</dbReference>
<dbReference type="EMBL" id="JAYMYJ010000012">
    <property type="protein sequence ID" value="MEB4589556.1"/>
    <property type="molecule type" value="Genomic_DNA"/>
</dbReference>
<reference evidence="9 10" key="2">
    <citation type="submission" date="2024-01" db="EMBL/GenBank/DDBJ databases">
        <authorList>
            <person name="Xie X."/>
        </authorList>
    </citation>
    <scope>NUCLEOTIDE SEQUENCE [LARGE SCALE GENOMIC DNA]</scope>
    <source>
        <strain evidence="9">SCUT-1</strain>
    </source>
</reference>
<gene>
    <name evidence="9" type="primary">rfbB</name>
    <name evidence="9" type="ORF">VSS37_01055</name>
</gene>
<dbReference type="NCBIfam" id="TIGR01181">
    <property type="entry name" value="dTDP_gluc_dehyt"/>
    <property type="match status" value="1"/>
</dbReference>
<dbReference type="Gene3D" id="3.90.25.10">
    <property type="entry name" value="UDP-galactose 4-epimerase, domain 1"/>
    <property type="match status" value="1"/>
</dbReference>
<proteinExistence type="inferred from homology"/>
<feature type="domain" description="NAD(P)-binding" evidence="8">
    <location>
        <begin position="11"/>
        <end position="329"/>
    </location>
</feature>
<dbReference type="GO" id="GO:0008460">
    <property type="term" value="F:dTDP-glucose 4,6-dehydratase activity"/>
    <property type="evidence" value="ECO:0007669"/>
    <property type="project" value="UniProtKB-EC"/>
</dbReference>
<evidence type="ECO:0000256" key="3">
    <source>
        <dbReference type="ARBA" id="ARBA00008178"/>
    </source>
</evidence>
<protein>
    <recommendedName>
        <fullName evidence="4 7">dTDP-glucose 4,6-dehydratase</fullName>
        <ecNumber evidence="4 7">4.2.1.46</ecNumber>
    </recommendedName>
</protein>
<keyword evidence="6 7" id="KW-0456">Lyase</keyword>
<comment type="similarity">
    <text evidence="3 7">Belongs to the NAD(P)-dependent epimerase/dehydratase family. dTDP-glucose dehydratase subfamily.</text>
</comment>
<evidence type="ECO:0000259" key="8">
    <source>
        <dbReference type="Pfam" id="PF16363"/>
    </source>
</evidence>
<dbReference type="InterPro" id="IPR005888">
    <property type="entry name" value="dTDP_Gluc_deHydtase"/>
</dbReference>
<evidence type="ECO:0000256" key="1">
    <source>
        <dbReference type="ARBA" id="ARBA00001539"/>
    </source>
</evidence>
<evidence type="ECO:0000313" key="10">
    <source>
        <dbReference type="Proteomes" id="UP001308005"/>
    </source>
</evidence>
<dbReference type="Proteomes" id="UP001308005">
    <property type="component" value="Unassembled WGS sequence"/>
</dbReference>
<reference evidence="10" key="1">
    <citation type="submission" date="2023-07" db="EMBL/GenBank/DDBJ databases">
        <title>The carbon used by Thiothrix.</title>
        <authorList>
            <person name="Chen L."/>
        </authorList>
    </citation>
    <scope>NUCLEOTIDE SEQUENCE [LARGE SCALE GENOMIC DNA]</scope>
</reference>